<gene>
    <name evidence="6" type="ORF">NELON_04345</name>
</gene>
<dbReference type="Proteomes" id="UP000031392">
    <property type="component" value="Chromosome"/>
</dbReference>
<dbReference type="AlphaFoldDB" id="A0A0B5CLE4"/>
<keyword evidence="3 5" id="KW-1133">Transmembrane helix</keyword>
<evidence type="ECO:0000313" key="6">
    <source>
        <dbReference type="EMBL" id="AJE18194.1"/>
    </source>
</evidence>
<sequence length="165" mass="17462">MTLFDIFALCAIGLSVVLAMMRGLVGEVLSLVSWVLSLIAAKMTAQPLAETVFSFIRPSALAAVAGFIAAFAAALLLLFFLRSLLTGAIKAIGLGGVNRFLGAVFGLLRGFAVVTLVVLVCAFTDLPKSDEWQNAYSSPFFEGAASVAVPYLPEYLAKKVSYPSF</sequence>
<dbReference type="RefSeq" id="WP_041961335.1">
    <property type="nucleotide sequence ID" value="NZ_CP007726.1"/>
</dbReference>
<evidence type="ECO:0000256" key="5">
    <source>
        <dbReference type="SAM" id="Phobius"/>
    </source>
</evidence>
<reference evidence="6 7" key="2">
    <citation type="journal article" date="2015" name="PLoS Genet.">
        <title>Common Cell Shape Evolution of Two Nasopharyngeal Pathogens.</title>
        <authorList>
            <person name="Veyrier F.J."/>
            <person name="Biais N."/>
            <person name="Morales P."/>
            <person name="Belkacem N."/>
            <person name="Guilhen C."/>
            <person name="Ranjeva S."/>
            <person name="Sismeiro O."/>
            <person name="Pehau-Arnaudet G."/>
            <person name="Rocha E.P."/>
            <person name="Werts C."/>
            <person name="Taha M.K."/>
            <person name="Boneca I.G."/>
        </authorList>
    </citation>
    <scope>NUCLEOTIDE SEQUENCE [LARGE SCALE GENOMIC DNA]</scope>
    <source>
        <strain evidence="6 7">ATCC 29315</strain>
    </source>
</reference>
<evidence type="ECO:0000256" key="3">
    <source>
        <dbReference type="ARBA" id="ARBA00022989"/>
    </source>
</evidence>
<dbReference type="InterPro" id="IPR052719">
    <property type="entry name" value="CvpA-like"/>
</dbReference>
<comment type="subcellular location">
    <subcellularLocation>
        <location evidence="1">Membrane</location>
        <topology evidence="1">Multi-pass membrane protein</topology>
    </subcellularLocation>
</comment>
<dbReference type="HOGENOM" id="CLU_092720_2_2_4"/>
<dbReference type="PANTHER" id="PTHR36926">
    <property type="entry name" value="COLICIN V PRODUCTION PROTEIN"/>
    <property type="match status" value="1"/>
</dbReference>
<evidence type="ECO:0000256" key="2">
    <source>
        <dbReference type="ARBA" id="ARBA00022692"/>
    </source>
</evidence>
<feature type="transmembrane region" description="Helical" evidence="5">
    <location>
        <begin position="6"/>
        <end position="39"/>
    </location>
</feature>
<keyword evidence="4 5" id="KW-0472">Membrane</keyword>
<feature type="transmembrane region" description="Helical" evidence="5">
    <location>
        <begin position="100"/>
        <end position="123"/>
    </location>
</feature>
<dbReference type="Pfam" id="PF02674">
    <property type="entry name" value="Colicin_V"/>
    <property type="match status" value="1"/>
</dbReference>
<protein>
    <submittedName>
        <fullName evidence="6">CvpA family protein</fullName>
    </submittedName>
</protein>
<dbReference type="PATRIC" id="fig|546263.7.peg.919"/>
<organism evidence="6 7">
    <name type="scientific">Neisseria elongata subsp. glycolytica ATCC 29315</name>
    <dbReference type="NCBI Taxonomy" id="546263"/>
    <lineage>
        <taxon>Bacteria</taxon>
        <taxon>Pseudomonadati</taxon>
        <taxon>Pseudomonadota</taxon>
        <taxon>Betaproteobacteria</taxon>
        <taxon>Neisseriales</taxon>
        <taxon>Neisseriaceae</taxon>
        <taxon>Neisseria</taxon>
    </lineage>
</organism>
<dbReference type="GO" id="GO:0009403">
    <property type="term" value="P:toxin biosynthetic process"/>
    <property type="evidence" value="ECO:0007669"/>
    <property type="project" value="InterPro"/>
</dbReference>
<evidence type="ECO:0000313" key="7">
    <source>
        <dbReference type="Proteomes" id="UP000031392"/>
    </source>
</evidence>
<keyword evidence="7" id="KW-1185">Reference proteome</keyword>
<proteinExistence type="predicted"/>
<reference evidence="7" key="1">
    <citation type="submission" date="2014-05" db="EMBL/GenBank/DDBJ databases">
        <title>Complete Genome sequence of Neisseria elongata subsp. glycolytica.</title>
        <authorList>
            <person name="Veyrier F.J."/>
            <person name="Taha M.-K."/>
        </authorList>
    </citation>
    <scope>NUCLEOTIDE SEQUENCE [LARGE SCALE GENOMIC DNA]</scope>
    <source>
        <strain evidence="7">ATCC 29315</strain>
    </source>
</reference>
<dbReference type="KEGG" id="nel:NELON_04345"/>
<dbReference type="PANTHER" id="PTHR36926:SF1">
    <property type="entry name" value="COLICIN V PRODUCTION PROTEIN"/>
    <property type="match status" value="1"/>
</dbReference>
<feature type="transmembrane region" description="Helical" evidence="5">
    <location>
        <begin position="60"/>
        <end position="80"/>
    </location>
</feature>
<accession>A0A0B5CLE4</accession>
<evidence type="ECO:0000256" key="4">
    <source>
        <dbReference type="ARBA" id="ARBA00023136"/>
    </source>
</evidence>
<keyword evidence="2 5" id="KW-0812">Transmembrane</keyword>
<dbReference type="EMBL" id="CP007726">
    <property type="protein sequence ID" value="AJE18194.1"/>
    <property type="molecule type" value="Genomic_DNA"/>
</dbReference>
<dbReference type="GO" id="GO:0016020">
    <property type="term" value="C:membrane"/>
    <property type="evidence" value="ECO:0007669"/>
    <property type="project" value="UniProtKB-SubCell"/>
</dbReference>
<name>A0A0B5CLE4_NEIEG</name>
<dbReference type="InterPro" id="IPR003825">
    <property type="entry name" value="Colicin-V_CvpA"/>
</dbReference>
<evidence type="ECO:0000256" key="1">
    <source>
        <dbReference type="ARBA" id="ARBA00004141"/>
    </source>
</evidence>